<proteinExistence type="predicted"/>
<dbReference type="Proteomes" id="UP000218418">
    <property type="component" value="Chromosome"/>
</dbReference>
<feature type="transmembrane region" description="Helical" evidence="1">
    <location>
        <begin position="38"/>
        <end position="66"/>
    </location>
</feature>
<keyword evidence="1" id="KW-0472">Membrane</keyword>
<dbReference type="OrthoDB" id="9816361at2"/>
<dbReference type="AlphaFoldDB" id="A0A1Z4M0G7"/>
<evidence type="ECO:0008006" key="4">
    <source>
        <dbReference type="Google" id="ProtNLM"/>
    </source>
</evidence>
<evidence type="ECO:0000256" key="1">
    <source>
        <dbReference type="SAM" id="Phobius"/>
    </source>
</evidence>
<reference evidence="2 3" key="1">
    <citation type="submission" date="2017-06" db="EMBL/GenBank/DDBJ databases">
        <title>Genome sequencing of cyanobaciteial culture collection at National Institute for Environmental Studies (NIES).</title>
        <authorList>
            <person name="Hirose Y."/>
            <person name="Shimura Y."/>
            <person name="Fujisawa T."/>
            <person name="Nakamura Y."/>
            <person name="Kawachi M."/>
        </authorList>
    </citation>
    <scope>NUCLEOTIDE SEQUENCE [LARGE SCALE GENOMIC DNA]</scope>
    <source>
        <strain evidence="2 3">NIES-267</strain>
    </source>
</reference>
<protein>
    <recommendedName>
        <fullName evidence="4">TM2 domain-containing protein</fullName>
    </recommendedName>
</protein>
<evidence type="ECO:0000313" key="3">
    <source>
        <dbReference type="Proteomes" id="UP000218418"/>
    </source>
</evidence>
<organism evidence="2 3">
    <name type="scientific">Calothrix parasitica NIES-267</name>
    <dbReference type="NCBI Taxonomy" id="1973488"/>
    <lineage>
        <taxon>Bacteria</taxon>
        <taxon>Bacillati</taxon>
        <taxon>Cyanobacteriota</taxon>
        <taxon>Cyanophyceae</taxon>
        <taxon>Nostocales</taxon>
        <taxon>Calotrichaceae</taxon>
        <taxon>Calothrix</taxon>
    </lineage>
</organism>
<sequence>MAKLSPSHATKQLLAGFCGIIFGGFGIHKFVLGYAPEGLITLIISLIGGYFTYGLTFLIMQLVGLIEGMIYLNKAHDDFVGTYFMNKQGWF</sequence>
<keyword evidence="3" id="KW-1185">Reference proteome</keyword>
<keyword evidence="1" id="KW-0812">Transmembrane</keyword>
<dbReference type="EMBL" id="AP018227">
    <property type="protein sequence ID" value="BAY86965.1"/>
    <property type="molecule type" value="Genomic_DNA"/>
</dbReference>
<keyword evidence="1" id="KW-1133">Transmembrane helix</keyword>
<feature type="transmembrane region" description="Helical" evidence="1">
    <location>
        <begin position="12"/>
        <end position="32"/>
    </location>
</feature>
<name>A0A1Z4M0G7_9CYAN</name>
<gene>
    <name evidence="2" type="ORF">NIES267_64760</name>
</gene>
<evidence type="ECO:0000313" key="2">
    <source>
        <dbReference type="EMBL" id="BAY86965.1"/>
    </source>
</evidence>
<accession>A0A1Z4M0G7</accession>